<accession>A0ABC8UR81</accession>
<name>A0ABC8UR81_9AQUA</name>
<dbReference type="Gene3D" id="2.60.120.330">
    <property type="entry name" value="B-lactam Antibiotic, Isopenicillin N Synthase, Chain"/>
    <property type="match status" value="1"/>
</dbReference>
<dbReference type="AlphaFoldDB" id="A0ABC8UR81"/>
<dbReference type="Proteomes" id="UP001642360">
    <property type="component" value="Unassembled WGS sequence"/>
</dbReference>
<comment type="caution">
    <text evidence="7">The sequence shown here is derived from an EMBL/GenBank/DDBJ whole genome shotgun (WGS) entry which is preliminary data.</text>
</comment>
<evidence type="ECO:0000313" key="7">
    <source>
        <dbReference type="EMBL" id="CAK9183558.1"/>
    </source>
</evidence>
<sequence length="367" mass="41659">MRKSLNMAINRKTNPDQNYDRLQEVTKFDETRTGVKGLVDSGVTTIPRFFHHPPQNVSKPKPETQTPKLSIPIIDLSGPRSTVVDQIRLSSSTLGFFQIINHSIPKHVMNRMLSSIKSFHELPDDMRMQYYRRDMSQGIAYSTNFDLYHSKAASWRDSLQVRLAPSPPKSKHVPAVCRDAVAEWDREVVKLGEEVMGMLCEGLGVKTDRLKDMSCLADRIMAGHYYPYCPQPELTVGLTWHTDPGVLTVVLQNEVTGLQVKCGQDWIDVKPVPGGLVINIGDMLQIISNDQYKSVEHRVVANPFHEPRVSIPVFFNPSMMGDLHGPLPELVSPNKPAVFRQFTHSDFMTRFFTKDFDGKSVTNYYRI</sequence>
<dbReference type="PANTHER" id="PTHR10209:SF751">
    <property type="entry name" value="OS06G0255100 PROTEIN"/>
    <property type="match status" value="1"/>
</dbReference>
<dbReference type="InterPro" id="IPR026992">
    <property type="entry name" value="DIOX_N"/>
</dbReference>
<dbReference type="PANTHER" id="PTHR10209">
    <property type="entry name" value="OXIDOREDUCTASE, 2OG-FE II OXYGENASE FAMILY PROTEIN"/>
    <property type="match status" value="1"/>
</dbReference>
<evidence type="ECO:0000256" key="5">
    <source>
        <dbReference type="RuleBase" id="RU003682"/>
    </source>
</evidence>
<keyword evidence="4 5" id="KW-0408">Iron</keyword>
<organism evidence="7 8">
    <name type="scientific">Ilex paraguariensis</name>
    <name type="common">yerba mate</name>
    <dbReference type="NCBI Taxonomy" id="185542"/>
    <lineage>
        <taxon>Eukaryota</taxon>
        <taxon>Viridiplantae</taxon>
        <taxon>Streptophyta</taxon>
        <taxon>Embryophyta</taxon>
        <taxon>Tracheophyta</taxon>
        <taxon>Spermatophyta</taxon>
        <taxon>Magnoliopsida</taxon>
        <taxon>eudicotyledons</taxon>
        <taxon>Gunneridae</taxon>
        <taxon>Pentapetalae</taxon>
        <taxon>asterids</taxon>
        <taxon>campanulids</taxon>
        <taxon>Aquifoliales</taxon>
        <taxon>Aquifoliaceae</taxon>
        <taxon>Ilex</taxon>
    </lineage>
</organism>
<gene>
    <name evidence="7" type="ORF">ILEXP_LOCUS53836</name>
</gene>
<dbReference type="SUPFAM" id="SSF51197">
    <property type="entry name" value="Clavaminate synthase-like"/>
    <property type="match status" value="1"/>
</dbReference>
<keyword evidence="3 5" id="KW-0560">Oxidoreductase</keyword>
<feature type="domain" description="Fe2OG dioxygenase" evidence="6">
    <location>
        <begin position="216"/>
        <end position="317"/>
    </location>
</feature>
<keyword evidence="2 5" id="KW-0479">Metal-binding</keyword>
<evidence type="ECO:0000256" key="2">
    <source>
        <dbReference type="ARBA" id="ARBA00022723"/>
    </source>
</evidence>
<dbReference type="InterPro" id="IPR027443">
    <property type="entry name" value="IPNS-like_sf"/>
</dbReference>
<protein>
    <recommendedName>
        <fullName evidence="6">Fe2OG dioxygenase domain-containing protein</fullName>
    </recommendedName>
</protein>
<evidence type="ECO:0000313" key="8">
    <source>
        <dbReference type="Proteomes" id="UP001642360"/>
    </source>
</evidence>
<dbReference type="InterPro" id="IPR005123">
    <property type="entry name" value="Oxoglu/Fe-dep_dioxygenase_dom"/>
</dbReference>
<dbReference type="InterPro" id="IPR044861">
    <property type="entry name" value="IPNS-like_FE2OG_OXY"/>
</dbReference>
<dbReference type="PROSITE" id="PS51471">
    <property type="entry name" value="FE2OG_OXY"/>
    <property type="match status" value="1"/>
</dbReference>
<evidence type="ECO:0000259" key="6">
    <source>
        <dbReference type="PROSITE" id="PS51471"/>
    </source>
</evidence>
<proteinExistence type="inferred from homology"/>
<evidence type="ECO:0000256" key="4">
    <source>
        <dbReference type="ARBA" id="ARBA00023004"/>
    </source>
</evidence>
<dbReference type="GO" id="GO:0046872">
    <property type="term" value="F:metal ion binding"/>
    <property type="evidence" value="ECO:0007669"/>
    <property type="project" value="UniProtKB-KW"/>
</dbReference>
<dbReference type="EMBL" id="CAUOFW020008682">
    <property type="protein sequence ID" value="CAK9183558.1"/>
    <property type="molecule type" value="Genomic_DNA"/>
</dbReference>
<evidence type="ECO:0000256" key="1">
    <source>
        <dbReference type="ARBA" id="ARBA00008056"/>
    </source>
</evidence>
<keyword evidence="8" id="KW-1185">Reference proteome</keyword>
<reference evidence="7 8" key="1">
    <citation type="submission" date="2024-02" db="EMBL/GenBank/DDBJ databases">
        <authorList>
            <person name="Vignale AGUSTIN F."/>
            <person name="Sosa J E."/>
            <person name="Modenutti C."/>
        </authorList>
    </citation>
    <scope>NUCLEOTIDE SEQUENCE [LARGE SCALE GENOMIC DNA]</scope>
</reference>
<dbReference type="GO" id="GO:0016705">
    <property type="term" value="F:oxidoreductase activity, acting on paired donors, with incorporation or reduction of molecular oxygen"/>
    <property type="evidence" value="ECO:0007669"/>
    <property type="project" value="UniProtKB-ARBA"/>
</dbReference>
<dbReference type="Pfam" id="PF14226">
    <property type="entry name" value="DIOX_N"/>
    <property type="match status" value="1"/>
</dbReference>
<dbReference type="FunFam" id="2.60.120.330:FF:000026">
    <property type="entry name" value="DIBOA-glucoside dioxygenase BX6"/>
    <property type="match status" value="1"/>
</dbReference>
<dbReference type="GO" id="GO:0051213">
    <property type="term" value="F:dioxygenase activity"/>
    <property type="evidence" value="ECO:0007669"/>
    <property type="project" value="UniProtKB-ARBA"/>
</dbReference>
<dbReference type="Pfam" id="PF03171">
    <property type="entry name" value="2OG-FeII_Oxy"/>
    <property type="match status" value="1"/>
</dbReference>
<comment type="similarity">
    <text evidence="1 5">Belongs to the iron/ascorbate-dependent oxidoreductase family.</text>
</comment>
<evidence type="ECO:0000256" key="3">
    <source>
        <dbReference type="ARBA" id="ARBA00023002"/>
    </source>
</evidence>